<gene>
    <name evidence="4" type="ordered locus">GPOL_c42620</name>
</gene>
<dbReference type="Pfam" id="PF02470">
    <property type="entry name" value="MlaD"/>
    <property type="match status" value="1"/>
</dbReference>
<dbReference type="Pfam" id="PF11887">
    <property type="entry name" value="Mce4_CUP1"/>
    <property type="match status" value="1"/>
</dbReference>
<dbReference type="PANTHER" id="PTHR33371">
    <property type="entry name" value="INTERMEMBRANE PHOSPHOLIPID TRANSPORT SYSTEM BINDING PROTEIN MLAD-RELATED"/>
    <property type="match status" value="1"/>
</dbReference>
<evidence type="ECO:0000259" key="3">
    <source>
        <dbReference type="Pfam" id="PF11887"/>
    </source>
</evidence>
<keyword evidence="1" id="KW-1133">Transmembrane helix</keyword>
<feature type="domain" description="Mce/MlaD" evidence="2">
    <location>
        <begin position="42"/>
        <end position="116"/>
    </location>
</feature>
<dbReference type="InterPro" id="IPR005693">
    <property type="entry name" value="Mce"/>
</dbReference>
<organism evidence="4 5">
    <name type="scientific">Gordonia polyisoprenivorans (strain DSM 44266 / VH2)</name>
    <dbReference type="NCBI Taxonomy" id="1112204"/>
    <lineage>
        <taxon>Bacteria</taxon>
        <taxon>Bacillati</taxon>
        <taxon>Actinomycetota</taxon>
        <taxon>Actinomycetes</taxon>
        <taxon>Mycobacteriales</taxon>
        <taxon>Gordoniaceae</taxon>
        <taxon>Gordonia</taxon>
    </lineage>
</organism>
<dbReference type="InterPro" id="IPR024516">
    <property type="entry name" value="Mce_C"/>
</dbReference>
<evidence type="ECO:0000313" key="4">
    <source>
        <dbReference type="EMBL" id="AFA75265.1"/>
    </source>
</evidence>
<dbReference type="PANTHER" id="PTHR33371:SF19">
    <property type="entry name" value="MCE-FAMILY PROTEIN MCE4A"/>
    <property type="match status" value="1"/>
</dbReference>
<dbReference type="InterPro" id="IPR052336">
    <property type="entry name" value="MlaD_Phospholipid_Transporter"/>
</dbReference>
<keyword evidence="1" id="KW-0472">Membrane</keyword>
<feature type="domain" description="Mammalian cell entry C-terminal" evidence="3">
    <location>
        <begin position="127"/>
        <end position="343"/>
    </location>
</feature>
<dbReference type="InterPro" id="IPR003399">
    <property type="entry name" value="Mce/MlaD"/>
</dbReference>
<sequence>MMASRQGRSNWVRKLAAVIMVGGLIAIIAAASGSFLGWFASTEQITLQAPRAGLVMSPDAKVRLRGVQVGTVKSITETGDHAVLALDINSDQMSQIPGNVTAQIKSNTVFGAKSVYFEVPPSGPSGQLQPGQNIDAQHVVVELNTVYQQLVAVLADIQPDKLNATVGAVNTALSGRGADIGNSLGTLSGLLGKTNPHLPELDELIRQTATVTNVYGDVMGDLMRTIDNAVYTGNTLRDNASNFDALLINVTGMANTINNDVLAPSKADLMATLSQFDPVSQLLGYQSPGISCFLRTTAIGADMAKPYEGGENGMLKLYAGLLPGKEPYTYPNSLPRVDAQGAPTCAGGLSNPNTTEHSKFYVTDNAQVPYQPRMTPKVNREKLFQLLFGEPDLG</sequence>
<protein>
    <submittedName>
        <fullName evidence="4">Putative virulence factor, Mce family protein</fullName>
    </submittedName>
</protein>
<accession>H6MUS4</accession>
<dbReference type="HOGENOM" id="CLU_040159_0_0_11"/>
<dbReference type="EMBL" id="CP003119">
    <property type="protein sequence ID" value="AFA75265.1"/>
    <property type="molecule type" value="Genomic_DNA"/>
</dbReference>
<dbReference type="eggNOG" id="COG1463">
    <property type="taxonomic scope" value="Bacteria"/>
</dbReference>
<dbReference type="NCBIfam" id="TIGR00996">
    <property type="entry name" value="Mtu_fam_mce"/>
    <property type="match status" value="1"/>
</dbReference>
<dbReference type="Proteomes" id="UP000009154">
    <property type="component" value="Chromosome"/>
</dbReference>
<dbReference type="GO" id="GO:0005576">
    <property type="term" value="C:extracellular region"/>
    <property type="evidence" value="ECO:0007669"/>
    <property type="project" value="TreeGrafter"/>
</dbReference>
<proteinExistence type="predicted"/>
<feature type="transmembrane region" description="Helical" evidence="1">
    <location>
        <begin position="15"/>
        <end position="40"/>
    </location>
</feature>
<reference evidence="4 5" key="1">
    <citation type="journal article" date="2012" name="Appl. Environ. Microbiol.">
        <title>Involvement of two latex-clearing proteins during rubber degradation and insights into the subsequent degradation pathway revealed by the genome sequence of Gordonia polyisoprenivorans strain VH2.</title>
        <authorList>
            <person name="Hiessl S."/>
            <person name="Schuldes J."/>
            <person name="Thurmer A."/>
            <person name="Halbsguth T."/>
            <person name="Broker D."/>
            <person name="Angelov A."/>
            <person name="Liebl W."/>
            <person name="Daniel R."/>
            <person name="Steinbuchel A."/>
        </authorList>
    </citation>
    <scope>NUCLEOTIDE SEQUENCE [LARGE SCALE GENOMIC DNA]</scope>
    <source>
        <strain evidence="5">DSM 44266 / VH2</strain>
    </source>
</reference>
<dbReference type="KEGG" id="gpo:GPOL_c42620"/>
<keyword evidence="5" id="KW-1185">Reference proteome</keyword>
<evidence type="ECO:0000259" key="2">
    <source>
        <dbReference type="Pfam" id="PF02470"/>
    </source>
</evidence>
<keyword evidence="1" id="KW-0812">Transmembrane</keyword>
<dbReference type="GO" id="GO:0051701">
    <property type="term" value="P:biological process involved in interaction with host"/>
    <property type="evidence" value="ECO:0007669"/>
    <property type="project" value="TreeGrafter"/>
</dbReference>
<evidence type="ECO:0000313" key="5">
    <source>
        <dbReference type="Proteomes" id="UP000009154"/>
    </source>
</evidence>
<evidence type="ECO:0000256" key="1">
    <source>
        <dbReference type="SAM" id="Phobius"/>
    </source>
</evidence>
<name>H6MUS4_GORPV</name>
<dbReference type="STRING" id="1112204.GPOL_c42620"/>
<dbReference type="AlphaFoldDB" id="H6MUS4"/>